<keyword evidence="2 8" id="KW-0808">Transferase</keyword>
<dbReference type="GO" id="GO:0005737">
    <property type="term" value="C:cytoplasm"/>
    <property type="evidence" value="ECO:0007669"/>
    <property type="project" value="TreeGrafter"/>
</dbReference>
<evidence type="ECO:0000256" key="6">
    <source>
        <dbReference type="ARBA" id="ARBA00036164"/>
    </source>
</evidence>
<comment type="similarity">
    <text evidence="1 8">Belongs to the inositol phosphokinase (IPK) family.</text>
</comment>
<keyword evidence="10" id="KW-1185">Reference proteome</keyword>
<gene>
    <name evidence="9" type="primary">106091576</name>
</gene>
<dbReference type="InterPro" id="IPR038286">
    <property type="entry name" value="IPK_sf"/>
</dbReference>
<comment type="catalytic activity">
    <reaction evidence="6">
        <text>1D-myo-inositol 1,4,5-trisphosphate + 2 ATP = 1D-myo-inositol 1,3,4,5,6-pentakisphosphate + 2 ADP + 2 H(+)</text>
        <dbReference type="Rhea" id="RHEA:32359"/>
        <dbReference type="ChEBI" id="CHEBI:15378"/>
        <dbReference type="ChEBI" id="CHEBI:30616"/>
        <dbReference type="ChEBI" id="CHEBI:57733"/>
        <dbReference type="ChEBI" id="CHEBI:203600"/>
        <dbReference type="ChEBI" id="CHEBI:456216"/>
        <dbReference type="EC" id="2.7.1.151"/>
    </reaction>
</comment>
<organism evidence="9 10">
    <name type="scientific">Stomoxys calcitrans</name>
    <name type="common">Stable fly</name>
    <name type="synonym">Conops calcitrans</name>
    <dbReference type="NCBI Taxonomy" id="35570"/>
    <lineage>
        <taxon>Eukaryota</taxon>
        <taxon>Metazoa</taxon>
        <taxon>Ecdysozoa</taxon>
        <taxon>Arthropoda</taxon>
        <taxon>Hexapoda</taxon>
        <taxon>Insecta</taxon>
        <taxon>Pterygota</taxon>
        <taxon>Neoptera</taxon>
        <taxon>Endopterygota</taxon>
        <taxon>Diptera</taxon>
        <taxon>Brachycera</taxon>
        <taxon>Muscomorpha</taxon>
        <taxon>Muscoidea</taxon>
        <taxon>Muscidae</taxon>
        <taxon>Stomoxys</taxon>
    </lineage>
</organism>
<dbReference type="PANTHER" id="PTHR12400:SF51">
    <property type="entry name" value="INOSITOL POLYPHOSPHATE MULTIKINASE"/>
    <property type="match status" value="1"/>
</dbReference>
<dbReference type="GO" id="GO:0005524">
    <property type="term" value="F:ATP binding"/>
    <property type="evidence" value="ECO:0007669"/>
    <property type="project" value="UniProtKB-KW"/>
</dbReference>
<sequence length="346" mass="40279">MNQNQPQLPNGFCILETQVAGHLFSSAALGMLKNNGYVLKPFGKPECGARELNFYECVEKAEEDEVLKKLQQFIPRFHRKVRLTVNQKEHTFFQMEDLTHGMQQPCIMDVKIGKRTWDPLASPHKRAVEEKKYVQCKQVLGICLPGFQVYNEKGDIKKYDRDYGKQLDVEGCREAIRNFLNSQHKVCRPLVQELLRQLYDIRLWFREQKLYHFYASSLLIVYDYDQLQKRLQQSEGQATAPECLHCRCAPHHQHQQHNGVPNGNHKTYIENIKDSLEEHVVEDDTHIPKSPNNAYRIPGECTCLHRFIKIRMIDFAHVFPASNGSLDTNYLFGLESLISILEDLLH</sequence>
<keyword evidence="4 8" id="KW-0418">Kinase</keyword>
<evidence type="ECO:0000256" key="7">
    <source>
        <dbReference type="ARBA" id="ARBA00036525"/>
    </source>
</evidence>
<dbReference type="STRING" id="35570.A0A1I8NS05"/>
<name>A0A1I8NS05_STOCA</name>
<dbReference type="AlphaFoldDB" id="A0A1I8NS05"/>
<dbReference type="GO" id="GO:0008440">
    <property type="term" value="F:inositol-1,4,5-trisphosphate 3-kinase activity"/>
    <property type="evidence" value="ECO:0007669"/>
    <property type="project" value="TreeGrafter"/>
</dbReference>
<evidence type="ECO:0000256" key="4">
    <source>
        <dbReference type="ARBA" id="ARBA00022777"/>
    </source>
</evidence>
<dbReference type="GO" id="GO:0005634">
    <property type="term" value="C:nucleus"/>
    <property type="evidence" value="ECO:0007669"/>
    <property type="project" value="TreeGrafter"/>
</dbReference>
<dbReference type="SUPFAM" id="SSF56104">
    <property type="entry name" value="SAICAR synthase-like"/>
    <property type="match status" value="1"/>
</dbReference>
<dbReference type="OrthoDB" id="5958943at2759"/>
<dbReference type="EnsemblMetazoa" id="SCAU001526-RA">
    <property type="protein sequence ID" value="SCAU001526-PA"/>
    <property type="gene ID" value="SCAU001526"/>
</dbReference>
<dbReference type="GO" id="GO:0051765">
    <property type="term" value="F:inositol tetrakisphosphate kinase activity"/>
    <property type="evidence" value="ECO:0007669"/>
    <property type="project" value="TreeGrafter"/>
</dbReference>
<evidence type="ECO:0000256" key="5">
    <source>
        <dbReference type="ARBA" id="ARBA00022840"/>
    </source>
</evidence>
<dbReference type="EC" id="2.7.-.-" evidence="8"/>
<comment type="catalytic activity">
    <reaction evidence="7">
        <text>1D-myo-inositol 1,3,4,6-tetrakisphosphate + ATP = 1D-myo-inositol 1,3,4,5,6-pentakisphosphate + ADP + H(+)</text>
        <dbReference type="Rhea" id="RHEA:12717"/>
        <dbReference type="ChEBI" id="CHEBI:15378"/>
        <dbReference type="ChEBI" id="CHEBI:30616"/>
        <dbReference type="ChEBI" id="CHEBI:57660"/>
        <dbReference type="ChEBI" id="CHEBI:57733"/>
        <dbReference type="ChEBI" id="CHEBI:456216"/>
        <dbReference type="EC" id="2.7.1.140"/>
    </reaction>
</comment>
<dbReference type="InterPro" id="IPR005522">
    <property type="entry name" value="IPK"/>
</dbReference>
<keyword evidence="5" id="KW-0067">ATP-binding</keyword>
<proteinExistence type="inferred from homology"/>
<evidence type="ECO:0000256" key="8">
    <source>
        <dbReference type="RuleBase" id="RU363090"/>
    </source>
</evidence>
<evidence type="ECO:0000256" key="1">
    <source>
        <dbReference type="ARBA" id="ARBA00007374"/>
    </source>
</evidence>
<reference evidence="9" key="2">
    <citation type="submission" date="2020-05" db="UniProtKB">
        <authorList>
            <consortium name="EnsemblMetazoa"/>
        </authorList>
    </citation>
    <scope>IDENTIFICATION</scope>
    <source>
        <strain evidence="9">USDA</strain>
    </source>
</reference>
<keyword evidence="3" id="KW-0547">Nucleotide-binding</keyword>
<dbReference type="EnsemblMetazoa" id="SCAU001526-RB">
    <property type="protein sequence ID" value="SCAU001526-PB"/>
    <property type="gene ID" value="SCAU001526"/>
</dbReference>
<evidence type="ECO:0000313" key="10">
    <source>
        <dbReference type="Proteomes" id="UP000095300"/>
    </source>
</evidence>
<evidence type="ECO:0000256" key="3">
    <source>
        <dbReference type="ARBA" id="ARBA00022741"/>
    </source>
</evidence>
<dbReference type="GO" id="GO:0032958">
    <property type="term" value="P:inositol phosphate biosynthetic process"/>
    <property type="evidence" value="ECO:0007669"/>
    <property type="project" value="InterPro"/>
</dbReference>
<dbReference type="Gene3D" id="3.30.470.160">
    <property type="entry name" value="Inositol polyphosphate kinase"/>
    <property type="match status" value="1"/>
</dbReference>
<dbReference type="Proteomes" id="UP000095300">
    <property type="component" value="Unassembled WGS sequence"/>
</dbReference>
<reference evidence="10" key="1">
    <citation type="submission" date="2015-05" db="EMBL/GenBank/DDBJ databases">
        <authorList>
            <person name="Wilson R.K."/>
            <person name="Warren W.C."/>
            <person name="Olafson P."/>
        </authorList>
    </citation>
    <scope>NUCLEOTIDE SEQUENCE [LARGE SCALE GENOMIC DNA]</scope>
    <source>
        <strain evidence="10">USDA</strain>
    </source>
</reference>
<evidence type="ECO:0000256" key="2">
    <source>
        <dbReference type="ARBA" id="ARBA00022679"/>
    </source>
</evidence>
<dbReference type="Pfam" id="PF03770">
    <property type="entry name" value="IPK"/>
    <property type="match status" value="1"/>
</dbReference>
<dbReference type="VEuPathDB" id="VectorBase:SCAU001526"/>
<accession>A0A1I8NS05</accession>
<evidence type="ECO:0000313" key="9">
    <source>
        <dbReference type="EnsemblMetazoa" id="SCAU001526-PA"/>
    </source>
</evidence>
<protein>
    <recommendedName>
        <fullName evidence="8">Kinase</fullName>
        <ecNumber evidence="8">2.7.-.-</ecNumber>
    </recommendedName>
</protein>
<dbReference type="PANTHER" id="PTHR12400">
    <property type="entry name" value="INOSITOL POLYPHOSPHATE KINASE"/>
    <property type="match status" value="1"/>
</dbReference>